<reference evidence="2" key="1">
    <citation type="submission" date="2015-10" db="EMBL/GenBank/DDBJ databases">
        <authorList>
            <person name="Luecker S."/>
            <person name="Luecker S."/>
        </authorList>
    </citation>
    <scope>NUCLEOTIDE SEQUENCE [LARGE SCALE GENOMIC DNA]</scope>
</reference>
<evidence type="ECO:0000313" key="1">
    <source>
        <dbReference type="EMBL" id="CUS38992.1"/>
    </source>
</evidence>
<dbReference type="EMBL" id="CZPZ01000033">
    <property type="protein sequence ID" value="CUS38992.1"/>
    <property type="molecule type" value="Genomic_DNA"/>
</dbReference>
<accession>A0A0S4LQV3</accession>
<sequence length="59" mass="6710">MASNTGCGKRRVIYKMGRSIVPPIVGEIGVHGQRFWFLKEWTDWQAPRKIHPACACDPL</sequence>
<dbReference type="Proteomes" id="UP000198736">
    <property type="component" value="Unassembled WGS sequence"/>
</dbReference>
<protein>
    <submittedName>
        <fullName evidence="1">Uncharacterized protein</fullName>
    </submittedName>
</protein>
<name>A0A0S4LQV3_9BACT</name>
<gene>
    <name evidence="1" type="ORF">COMA2_60087</name>
</gene>
<dbReference type="AlphaFoldDB" id="A0A0S4LQV3"/>
<keyword evidence="2" id="KW-1185">Reference proteome</keyword>
<organism evidence="1 2">
    <name type="scientific">Candidatus Nitrospira nitrificans</name>
    <dbReference type="NCBI Taxonomy" id="1742973"/>
    <lineage>
        <taxon>Bacteria</taxon>
        <taxon>Pseudomonadati</taxon>
        <taxon>Nitrospirota</taxon>
        <taxon>Nitrospiria</taxon>
        <taxon>Nitrospirales</taxon>
        <taxon>Nitrospiraceae</taxon>
        <taxon>Nitrospira</taxon>
    </lineage>
</organism>
<proteinExistence type="predicted"/>
<evidence type="ECO:0000313" key="2">
    <source>
        <dbReference type="Proteomes" id="UP000198736"/>
    </source>
</evidence>